<dbReference type="KEGG" id="mor:MOC_1573"/>
<dbReference type="AlphaFoldDB" id="A0A089NTZ8"/>
<organism evidence="1 2">
    <name type="scientific">Methylobacterium oryzae CBMB20</name>
    <dbReference type="NCBI Taxonomy" id="693986"/>
    <lineage>
        <taxon>Bacteria</taxon>
        <taxon>Pseudomonadati</taxon>
        <taxon>Pseudomonadota</taxon>
        <taxon>Alphaproteobacteria</taxon>
        <taxon>Hyphomicrobiales</taxon>
        <taxon>Methylobacteriaceae</taxon>
        <taxon>Methylobacterium</taxon>
    </lineage>
</organism>
<dbReference type="EMBL" id="CP003811">
    <property type="protein sequence ID" value="AIQ89328.1"/>
    <property type="molecule type" value="Genomic_DNA"/>
</dbReference>
<protein>
    <submittedName>
        <fullName evidence="1">Protein of unassigned function</fullName>
    </submittedName>
</protein>
<dbReference type="HOGENOM" id="CLU_2917374_0_0_5"/>
<evidence type="ECO:0000313" key="1">
    <source>
        <dbReference type="EMBL" id="AIQ89328.1"/>
    </source>
</evidence>
<name>A0A089NTZ8_9HYPH</name>
<accession>A0A089NTZ8</accession>
<keyword evidence="2" id="KW-1185">Reference proteome</keyword>
<proteinExistence type="predicted"/>
<dbReference type="Proteomes" id="UP000029492">
    <property type="component" value="Chromosome"/>
</dbReference>
<sequence>MTKTHSPETPSFLTAVRRIEALTQEIQKDGLAAFEKAEAAYVEVQELRAVLNARITDLRRRAA</sequence>
<evidence type="ECO:0000313" key="2">
    <source>
        <dbReference type="Proteomes" id="UP000029492"/>
    </source>
</evidence>
<dbReference type="RefSeq" id="WP_043756382.1">
    <property type="nucleotide sequence ID" value="NZ_CP003811.1"/>
</dbReference>
<gene>
    <name evidence="1" type="ORF">MOC_1573</name>
</gene>
<dbReference type="eggNOG" id="ENOG50310DM">
    <property type="taxonomic scope" value="Bacteria"/>
</dbReference>
<dbReference type="STRING" id="693986.MOC_1573"/>
<reference evidence="1 2" key="1">
    <citation type="journal article" date="2014" name="PLoS ONE">
        <title>Genome Information of Methylobacterium oryzae, a Plant-Probiotic Methylotroph in the Phyllosphere.</title>
        <authorList>
            <person name="Kwak M.J."/>
            <person name="Jeong H."/>
            <person name="Madhaiyan M."/>
            <person name="Lee Y."/>
            <person name="Sa T.M."/>
            <person name="Oh T.K."/>
            <person name="Kim J.F."/>
        </authorList>
    </citation>
    <scope>NUCLEOTIDE SEQUENCE [LARGE SCALE GENOMIC DNA]</scope>
    <source>
        <strain evidence="1 2">CBMB20</strain>
    </source>
</reference>